<dbReference type="RefSeq" id="WP_148692188.1">
    <property type="nucleotide sequence ID" value="NZ_CP020477.1"/>
</dbReference>
<evidence type="ECO:0000313" key="3">
    <source>
        <dbReference type="Proteomes" id="UP000193404"/>
    </source>
</evidence>
<dbReference type="EMBL" id="CP020477">
    <property type="protein sequence ID" value="ARM76399.1"/>
    <property type="molecule type" value="Genomic_DNA"/>
</dbReference>
<feature type="transmembrane region" description="Helical" evidence="1">
    <location>
        <begin position="37"/>
        <end position="60"/>
    </location>
</feature>
<keyword evidence="1" id="KW-0812">Transmembrane</keyword>
<accession>A0A1W6K1L6</accession>
<organism evidence="2 3">
    <name type="scientific">Acidianus manzaensis</name>
    <dbReference type="NCBI Taxonomy" id="282676"/>
    <lineage>
        <taxon>Archaea</taxon>
        <taxon>Thermoproteota</taxon>
        <taxon>Thermoprotei</taxon>
        <taxon>Sulfolobales</taxon>
        <taxon>Sulfolobaceae</taxon>
        <taxon>Acidianus</taxon>
    </lineage>
</organism>
<keyword evidence="3" id="KW-1185">Reference proteome</keyword>
<proteinExistence type="predicted"/>
<dbReference type="AlphaFoldDB" id="A0A1W6K1L6"/>
<keyword evidence="1" id="KW-1133">Transmembrane helix</keyword>
<dbReference type="KEGG" id="aman:B6F84_10460"/>
<protein>
    <submittedName>
        <fullName evidence="2">Uncharacterized protein</fullName>
    </submittedName>
</protein>
<reference evidence="2 3" key="1">
    <citation type="submission" date="2017-03" db="EMBL/GenBank/DDBJ databases">
        <title>Sulfur activation and transportation mechanism of thermophilic Archaea Acidianus manzaensis YN-25.</title>
        <authorList>
            <person name="Ma Y."/>
            <person name="Yang Y."/>
            <person name="Xia J."/>
        </authorList>
    </citation>
    <scope>NUCLEOTIDE SEQUENCE [LARGE SCALE GENOMIC DNA]</scope>
    <source>
        <strain evidence="2 3">YN-25</strain>
    </source>
</reference>
<evidence type="ECO:0000256" key="1">
    <source>
        <dbReference type="SAM" id="Phobius"/>
    </source>
</evidence>
<name>A0A1W6K1L6_9CREN</name>
<sequence length="99" mass="11151">MLERKSVRVPLYILISFFSLIFGSILGFLAMLRFFMILPYLFVLFLPMLITAAIEMLLMIPFLLRGYWKGPVIATVITSFLAMFGAALIEIVVALIGNS</sequence>
<dbReference type="STRING" id="282676.B6F84_10460"/>
<gene>
    <name evidence="2" type="ORF">B6F84_10460</name>
</gene>
<feature type="transmembrane region" description="Helical" evidence="1">
    <location>
        <begin position="72"/>
        <end position="96"/>
    </location>
</feature>
<feature type="transmembrane region" description="Helical" evidence="1">
    <location>
        <begin position="12"/>
        <end position="31"/>
    </location>
</feature>
<dbReference type="Proteomes" id="UP000193404">
    <property type="component" value="Chromosome"/>
</dbReference>
<evidence type="ECO:0000313" key="2">
    <source>
        <dbReference type="EMBL" id="ARM76399.1"/>
    </source>
</evidence>
<dbReference type="GeneID" id="41591350"/>
<keyword evidence="1" id="KW-0472">Membrane</keyword>